<gene>
    <name evidence="1" type="ORF">PAXRUDRAFT_22135</name>
</gene>
<accession>A0A0D0BKW8</accession>
<sequence>MDQIIKGLEVRVTSLEKQVERIPDLELQLSSMAQVLEALQEQVTGPASLGLLPDAETPVGNGQFPSKIPFPRIGG</sequence>
<dbReference type="EMBL" id="KN830975">
    <property type="protein sequence ID" value="KIK72307.1"/>
    <property type="molecule type" value="Genomic_DNA"/>
</dbReference>
<name>A0A0D0BKW8_9AGAM</name>
<evidence type="ECO:0000313" key="1">
    <source>
        <dbReference type="EMBL" id="KIK72307.1"/>
    </source>
</evidence>
<reference evidence="1 2" key="1">
    <citation type="submission" date="2014-04" db="EMBL/GenBank/DDBJ databases">
        <authorList>
            <consortium name="DOE Joint Genome Institute"/>
            <person name="Kuo A."/>
            <person name="Kohler A."/>
            <person name="Jargeat P."/>
            <person name="Nagy L.G."/>
            <person name="Floudas D."/>
            <person name="Copeland A."/>
            <person name="Barry K.W."/>
            <person name="Cichocki N."/>
            <person name="Veneault-Fourrey C."/>
            <person name="LaButti K."/>
            <person name="Lindquist E.A."/>
            <person name="Lipzen A."/>
            <person name="Lundell T."/>
            <person name="Morin E."/>
            <person name="Murat C."/>
            <person name="Sun H."/>
            <person name="Tunlid A."/>
            <person name="Henrissat B."/>
            <person name="Grigoriev I.V."/>
            <person name="Hibbett D.S."/>
            <person name="Martin F."/>
            <person name="Nordberg H.P."/>
            <person name="Cantor M.N."/>
            <person name="Hua S.X."/>
        </authorList>
    </citation>
    <scope>NUCLEOTIDE SEQUENCE [LARGE SCALE GENOMIC DNA]</scope>
    <source>
        <strain evidence="1 2">Ve08.2h10</strain>
    </source>
</reference>
<proteinExistence type="predicted"/>
<dbReference type="Proteomes" id="UP000054538">
    <property type="component" value="Unassembled WGS sequence"/>
</dbReference>
<evidence type="ECO:0000313" key="2">
    <source>
        <dbReference type="Proteomes" id="UP000054538"/>
    </source>
</evidence>
<organism evidence="1 2">
    <name type="scientific">Paxillus rubicundulus Ve08.2h10</name>
    <dbReference type="NCBI Taxonomy" id="930991"/>
    <lineage>
        <taxon>Eukaryota</taxon>
        <taxon>Fungi</taxon>
        <taxon>Dikarya</taxon>
        <taxon>Basidiomycota</taxon>
        <taxon>Agaricomycotina</taxon>
        <taxon>Agaricomycetes</taxon>
        <taxon>Agaricomycetidae</taxon>
        <taxon>Boletales</taxon>
        <taxon>Paxilineae</taxon>
        <taxon>Paxillaceae</taxon>
        <taxon>Paxillus</taxon>
    </lineage>
</organism>
<dbReference type="AlphaFoldDB" id="A0A0D0BKW8"/>
<keyword evidence="2" id="KW-1185">Reference proteome</keyword>
<dbReference type="HOGENOM" id="CLU_2671796_0_0_1"/>
<reference evidence="2" key="2">
    <citation type="submission" date="2015-01" db="EMBL/GenBank/DDBJ databases">
        <title>Evolutionary Origins and Diversification of the Mycorrhizal Mutualists.</title>
        <authorList>
            <consortium name="DOE Joint Genome Institute"/>
            <consortium name="Mycorrhizal Genomics Consortium"/>
            <person name="Kohler A."/>
            <person name="Kuo A."/>
            <person name="Nagy L.G."/>
            <person name="Floudas D."/>
            <person name="Copeland A."/>
            <person name="Barry K.W."/>
            <person name="Cichocki N."/>
            <person name="Veneault-Fourrey C."/>
            <person name="LaButti K."/>
            <person name="Lindquist E.A."/>
            <person name="Lipzen A."/>
            <person name="Lundell T."/>
            <person name="Morin E."/>
            <person name="Murat C."/>
            <person name="Riley R."/>
            <person name="Ohm R."/>
            <person name="Sun H."/>
            <person name="Tunlid A."/>
            <person name="Henrissat B."/>
            <person name="Grigoriev I.V."/>
            <person name="Hibbett D.S."/>
            <person name="Martin F."/>
        </authorList>
    </citation>
    <scope>NUCLEOTIDE SEQUENCE [LARGE SCALE GENOMIC DNA]</scope>
    <source>
        <strain evidence="2">Ve08.2h10</strain>
    </source>
</reference>
<protein>
    <submittedName>
        <fullName evidence="1">Uncharacterized protein</fullName>
    </submittedName>
</protein>
<dbReference type="InParanoid" id="A0A0D0BKW8"/>